<keyword evidence="2" id="KW-1185">Reference proteome</keyword>
<protein>
    <submittedName>
        <fullName evidence="1">1570_t:CDS:1</fullName>
    </submittedName>
</protein>
<accession>A0ACA9NNT7</accession>
<dbReference type="Proteomes" id="UP000789860">
    <property type="component" value="Unassembled WGS sequence"/>
</dbReference>
<proteinExistence type="predicted"/>
<comment type="caution">
    <text evidence="1">The sequence shown here is derived from an EMBL/GenBank/DDBJ whole genome shotgun (WGS) entry which is preliminary data.</text>
</comment>
<name>A0ACA9NNT7_9GLOM</name>
<feature type="non-terminal residue" evidence="1">
    <location>
        <position position="125"/>
    </location>
</feature>
<sequence>LKNESETDMDISDNESEGSNTRNAPAIVQLYINARRASKHATKGNQLEILSWYKYAESFEKKVNEILSNNRITLKTAKSIVYKEIHSHLSYVSLETLRQRTKKARTIYNFFKDIGVDKIERIRSF</sequence>
<organism evidence="1 2">
    <name type="scientific">Scutellospora calospora</name>
    <dbReference type="NCBI Taxonomy" id="85575"/>
    <lineage>
        <taxon>Eukaryota</taxon>
        <taxon>Fungi</taxon>
        <taxon>Fungi incertae sedis</taxon>
        <taxon>Mucoromycota</taxon>
        <taxon>Glomeromycotina</taxon>
        <taxon>Glomeromycetes</taxon>
        <taxon>Diversisporales</taxon>
        <taxon>Gigasporaceae</taxon>
        <taxon>Scutellospora</taxon>
    </lineage>
</organism>
<reference evidence="1" key="1">
    <citation type="submission" date="2021-06" db="EMBL/GenBank/DDBJ databases">
        <authorList>
            <person name="Kallberg Y."/>
            <person name="Tangrot J."/>
            <person name="Rosling A."/>
        </authorList>
    </citation>
    <scope>NUCLEOTIDE SEQUENCE</scope>
    <source>
        <strain evidence="1">AU212A</strain>
    </source>
</reference>
<dbReference type="EMBL" id="CAJVPM010028192">
    <property type="protein sequence ID" value="CAG8668904.1"/>
    <property type="molecule type" value="Genomic_DNA"/>
</dbReference>
<evidence type="ECO:0000313" key="1">
    <source>
        <dbReference type="EMBL" id="CAG8668904.1"/>
    </source>
</evidence>
<feature type="non-terminal residue" evidence="1">
    <location>
        <position position="1"/>
    </location>
</feature>
<evidence type="ECO:0000313" key="2">
    <source>
        <dbReference type="Proteomes" id="UP000789860"/>
    </source>
</evidence>
<gene>
    <name evidence="1" type="ORF">SCALOS_LOCUS9300</name>
</gene>